<evidence type="ECO:0000313" key="2">
    <source>
        <dbReference type="Proteomes" id="UP001165064"/>
    </source>
</evidence>
<protein>
    <submittedName>
        <fullName evidence="1">Unnamed protein product</fullName>
    </submittedName>
</protein>
<evidence type="ECO:0000313" key="1">
    <source>
        <dbReference type="EMBL" id="GME93921.1"/>
    </source>
</evidence>
<proteinExistence type="predicted"/>
<name>A0ACB5TRI9_AMBMO</name>
<comment type="caution">
    <text evidence="1">The sequence shown here is derived from an EMBL/GenBank/DDBJ whole genome shotgun (WGS) entry which is preliminary data.</text>
</comment>
<keyword evidence="2" id="KW-1185">Reference proteome</keyword>
<accession>A0ACB5TRI9</accession>
<sequence>MSRNNGFPYQEHHEPINLLDMDDPLPPPSQQQQNRNQNQSQRFQSQTSLNDSALFDPFSEDAHPTNANAVYHPYLNQQATQSTQSNDLHNTVSRADPFEVGNASDDDDEIFSDHGLSEIDSTNQTYQDEQRRRQKQRSSKGIRGVYNQIRDTFGMKSYDDVGSSSHHNSNAPNGPSDPYDDIIHDNRPPPDRDIGDKMRNLFDIRRLFSKNKDEDDGSPRVININDATSNQLFGYMDNHISTTKYNAFTFVPKFLFEQFSKYANLFFLFTSAIQQVPNVTPTNRFTTILTLGVVLMVSAIKEISEDLKRGSSDTELNKSKVEVLDPVTGQYTVKKWINVKVGDILKINNGEPLPADLILLSSSEPEGLCYIETANLDVDKMPR</sequence>
<dbReference type="EMBL" id="BSXS01008868">
    <property type="protein sequence ID" value="GME93921.1"/>
    <property type="molecule type" value="Genomic_DNA"/>
</dbReference>
<dbReference type="Proteomes" id="UP001165064">
    <property type="component" value="Unassembled WGS sequence"/>
</dbReference>
<organism evidence="1 2">
    <name type="scientific">Ambrosiozyma monospora</name>
    <name type="common">Yeast</name>
    <name type="synonym">Endomycopsis monosporus</name>
    <dbReference type="NCBI Taxonomy" id="43982"/>
    <lineage>
        <taxon>Eukaryota</taxon>
        <taxon>Fungi</taxon>
        <taxon>Dikarya</taxon>
        <taxon>Ascomycota</taxon>
        <taxon>Saccharomycotina</taxon>
        <taxon>Pichiomycetes</taxon>
        <taxon>Pichiales</taxon>
        <taxon>Pichiaceae</taxon>
        <taxon>Ambrosiozyma</taxon>
    </lineage>
</organism>
<reference evidence="1" key="1">
    <citation type="submission" date="2023-04" db="EMBL/GenBank/DDBJ databases">
        <title>Ambrosiozyma monospora NBRC 10751.</title>
        <authorList>
            <person name="Ichikawa N."/>
            <person name="Sato H."/>
            <person name="Tonouchi N."/>
        </authorList>
    </citation>
    <scope>NUCLEOTIDE SEQUENCE</scope>
    <source>
        <strain evidence="1">NBRC 10751</strain>
    </source>
</reference>
<gene>
    <name evidence="1" type="ORF">Amon02_000944500</name>
</gene>